<name>A0A1K0GB85_9ACTN</name>
<dbReference type="InterPro" id="IPR016059">
    <property type="entry name" value="DNA_ligase_ATP-dep_CS"/>
</dbReference>
<gene>
    <name evidence="5" type="ORF">BG844_09195</name>
</gene>
<dbReference type="GO" id="GO:0005524">
    <property type="term" value="F:ATP binding"/>
    <property type="evidence" value="ECO:0007669"/>
    <property type="project" value="InterPro"/>
</dbReference>
<dbReference type="PANTHER" id="PTHR45674:SF4">
    <property type="entry name" value="DNA LIGASE 1"/>
    <property type="match status" value="1"/>
</dbReference>
<reference evidence="5 6" key="1">
    <citation type="submission" date="2016-09" db="EMBL/GenBank/DDBJ databases">
        <title>Couchioplanes caeruleus draft genome sequence.</title>
        <authorList>
            <person name="Sheehan J."/>
            <person name="Caffrey P."/>
        </authorList>
    </citation>
    <scope>NUCLEOTIDE SEQUENCE [LARGE SCALE GENOMIC DNA]</scope>
    <source>
        <strain evidence="5 6">DSM 43634</strain>
    </source>
</reference>
<dbReference type="Pfam" id="PF01068">
    <property type="entry name" value="DNA_ligase_A_M"/>
    <property type="match status" value="1"/>
</dbReference>
<dbReference type="PANTHER" id="PTHR45674">
    <property type="entry name" value="DNA LIGASE 1/3 FAMILY MEMBER"/>
    <property type="match status" value="1"/>
</dbReference>
<feature type="domain" description="ATP-dependent DNA ligase family profile" evidence="4">
    <location>
        <begin position="101"/>
        <end position="203"/>
    </location>
</feature>
<dbReference type="AlphaFoldDB" id="A0A1K0GB85"/>
<protein>
    <recommendedName>
        <fullName evidence="4">ATP-dependent DNA ligase family profile domain-containing protein</fullName>
    </recommendedName>
</protein>
<evidence type="ECO:0000259" key="4">
    <source>
        <dbReference type="PROSITE" id="PS50160"/>
    </source>
</evidence>
<keyword evidence="2" id="KW-0436">Ligase</keyword>
<comment type="catalytic activity">
    <reaction evidence="3">
        <text>ATP + (deoxyribonucleotide)n-3'-hydroxyl + 5'-phospho-(deoxyribonucleotide)m = (deoxyribonucleotide)n+m + AMP + diphosphate.</text>
        <dbReference type="EC" id="6.5.1.1"/>
    </reaction>
</comment>
<keyword evidence="6" id="KW-1185">Reference proteome</keyword>
<comment type="similarity">
    <text evidence="1">Belongs to the ATP-dependent DNA ligase family.</text>
</comment>
<evidence type="ECO:0000256" key="2">
    <source>
        <dbReference type="ARBA" id="ARBA00022598"/>
    </source>
</evidence>
<dbReference type="GO" id="GO:0006310">
    <property type="term" value="P:DNA recombination"/>
    <property type="evidence" value="ECO:0007669"/>
    <property type="project" value="InterPro"/>
</dbReference>
<organism evidence="5 6">
    <name type="scientific">Couchioplanes caeruleus subsp. caeruleus</name>
    <dbReference type="NCBI Taxonomy" id="56427"/>
    <lineage>
        <taxon>Bacteria</taxon>
        <taxon>Bacillati</taxon>
        <taxon>Actinomycetota</taxon>
        <taxon>Actinomycetes</taxon>
        <taxon>Micromonosporales</taxon>
        <taxon>Micromonosporaceae</taxon>
        <taxon>Couchioplanes</taxon>
    </lineage>
</organism>
<proteinExistence type="inferred from homology"/>
<dbReference type="GO" id="GO:0003910">
    <property type="term" value="F:DNA ligase (ATP) activity"/>
    <property type="evidence" value="ECO:0007669"/>
    <property type="project" value="UniProtKB-EC"/>
</dbReference>
<dbReference type="InterPro" id="IPR044119">
    <property type="entry name" value="Adenylation_LigC-like"/>
</dbReference>
<accession>A0A1K0GB85</accession>
<dbReference type="CDD" id="cd07905">
    <property type="entry name" value="Adenylation_DNA_ligase_LigC"/>
    <property type="match status" value="1"/>
</dbReference>
<evidence type="ECO:0000313" key="5">
    <source>
        <dbReference type="EMBL" id="OJF14506.1"/>
    </source>
</evidence>
<dbReference type="InterPro" id="IPR012310">
    <property type="entry name" value="DNA_ligase_ATP-dep_cent"/>
</dbReference>
<sequence>MRAVGVPELPGPAMCRGGCAYEVKFDGWRCLTFVRPGGVYLQSRQLKALGPYFPDVVVAAQSTFAPGTVVDGELIVFDAAAGRTSFSALLGRVTAGRRLPAEVAAHPASLVLFDVLAHDGVDLTARPLRERRVVLEHLVAGAPPALALCPQTTDLEQARQWFEELAITGAEGLVVKDLSGRYRPGAAGWWKYKRRVTTEAIVGGVIGTLGGPRALLLGRLDERGQLRYVARTGPLAPTQQQEAAEMLTAAADPHPWPCPLPAAWIGQLDQPEPVRYVPVEPLLVAEIVVDGAYERGRFRHTVRHLRLRADLAPADVELWRSSP</sequence>
<dbReference type="InterPro" id="IPR012340">
    <property type="entry name" value="NA-bd_OB-fold"/>
</dbReference>
<dbReference type="GO" id="GO:0006281">
    <property type="term" value="P:DNA repair"/>
    <property type="evidence" value="ECO:0007669"/>
    <property type="project" value="InterPro"/>
</dbReference>
<evidence type="ECO:0000256" key="3">
    <source>
        <dbReference type="ARBA" id="ARBA00034003"/>
    </source>
</evidence>
<comment type="caution">
    <text evidence="5">The sequence shown here is derived from an EMBL/GenBank/DDBJ whole genome shotgun (WGS) entry which is preliminary data.</text>
</comment>
<evidence type="ECO:0000313" key="6">
    <source>
        <dbReference type="Proteomes" id="UP000182486"/>
    </source>
</evidence>
<dbReference type="InterPro" id="IPR050191">
    <property type="entry name" value="ATP-dep_DNA_ligase"/>
</dbReference>
<evidence type="ECO:0000256" key="1">
    <source>
        <dbReference type="ARBA" id="ARBA00007572"/>
    </source>
</evidence>
<dbReference type="Gene3D" id="3.30.470.30">
    <property type="entry name" value="DNA ligase/mRNA capping enzyme"/>
    <property type="match status" value="1"/>
</dbReference>
<dbReference type="SUPFAM" id="SSF56091">
    <property type="entry name" value="DNA ligase/mRNA capping enzyme, catalytic domain"/>
    <property type="match status" value="1"/>
</dbReference>
<dbReference type="EMBL" id="MEIA01000096">
    <property type="protein sequence ID" value="OJF14506.1"/>
    <property type="molecule type" value="Genomic_DNA"/>
</dbReference>
<dbReference type="PROSITE" id="PS50160">
    <property type="entry name" value="DNA_LIGASE_A3"/>
    <property type="match status" value="1"/>
</dbReference>
<dbReference type="PROSITE" id="PS00697">
    <property type="entry name" value="DNA_LIGASE_A1"/>
    <property type="match status" value="1"/>
</dbReference>
<dbReference type="Proteomes" id="UP000182486">
    <property type="component" value="Unassembled WGS sequence"/>
</dbReference>
<dbReference type="Gene3D" id="2.40.50.140">
    <property type="entry name" value="Nucleic acid-binding proteins"/>
    <property type="match status" value="1"/>
</dbReference>